<dbReference type="Proteomes" id="UP000230607">
    <property type="component" value="Chromosome 1"/>
</dbReference>
<sequence length="42" mass="5070">MHYEDDCNLDPFLYNLFEVNISTSNYPVYVFSYRIETGTIWV</sequence>
<organism evidence="1 2">
    <name type="scientific">Candidatus Nitrosotalea okcheonensis</name>
    <dbReference type="NCBI Taxonomy" id="1903276"/>
    <lineage>
        <taxon>Archaea</taxon>
        <taxon>Nitrososphaerota</taxon>
        <taxon>Nitrososphaeria</taxon>
        <taxon>Nitrosotaleales</taxon>
        <taxon>Nitrosotaleaceae</taxon>
        <taxon>Nitrosotalea</taxon>
    </lineage>
</organism>
<accession>A0A2H1FBQ3</accession>
<reference evidence="2" key="1">
    <citation type="submission" date="2017-03" db="EMBL/GenBank/DDBJ databases">
        <authorList>
            <person name="Herbold C."/>
        </authorList>
    </citation>
    <scope>NUCLEOTIDE SEQUENCE [LARGE SCALE GENOMIC DNA]</scope>
</reference>
<dbReference type="EMBL" id="LT841358">
    <property type="protein sequence ID" value="SMH70200.1"/>
    <property type="molecule type" value="Genomic_DNA"/>
</dbReference>
<protein>
    <submittedName>
        <fullName evidence="1">Uncharacterized protein</fullName>
    </submittedName>
</protein>
<name>A0A2H1FBQ3_9ARCH</name>
<gene>
    <name evidence="1" type="ORF">NCS_10007</name>
</gene>
<dbReference type="AlphaFoldDB" id="A0A2H1FBQ3"/>
<keyword evidence="2" id="KW-1185">Reference proteome</keyword>
<proteinExistence type="predicted"/>
<evidence type="ECO:0000313" key="2">
    <source>
        <dbReference type="Proteomes" id="UP000230607"/>
    </source>
</evidence>
<evidence type="ECO:0000313" key="1">
    <source>
        <dbReference type="EMBL" id="SMH70200.1"/>
    </source>
</evidence>